<organism evidence="4 5">
    <name type="scientific">Kushneria phosphatilytica</name>
    <dbReference type="NCBI Taxonomy" id="657387"/>
    <lineage>
        <taxon>Bacteria</taxon>
        <taxon>Pseudomonadati</taxon>
        <taxon>Pseudomonadota</taxon>
        <taxon>Gammaproteobacteria</taxon>
        <taxon>Oceanospirillales</taxon>
        <taxon>Halomonadaceae</taxon>
        <taxon>Kushneria</taxon>
    </lineage>
</organism>
<evidence type="ECO:0000313" key="4">
    <source>
        <dbReference type="EMBL" id="QEL09977.1"/>
    </source>
</evidence>
<dbReference type="STRING" id="657387.BH688_14775"/>
<sequence>MTGMMNRSRERSSSDHAYIEIRDKIITTVLKPGERISEKALSEEFGISRTPIREALMRLRYDGFVDIFAQRGTYVTPIHLEVVRAAHYTRSVLECALVRDAAAHCSENDARELQENLEQQRLVYRQKSQLYRIEELDEALHQKIADIAGRPSVWQVIYHVQLHINRVRTLFLNTARVPAIIEEHERIIGAVSRHDVAAAEAAMQAHLEYMENNIERLANEYSEYLS</sequence>
<proteinExistence type="predicted"/>
<dbReference type="Pfam" id="PF00392">
    <property type="entry name" value="GntR"/>
    <property type="match status" value="1"/>
</dbReference>
<dbReference type="InterPro" id="IPR000485">
    <property type="entry name" value="AsnC-type_HTH_dom"/>
</dbReference>
<evidence type="ECO:0000256" key="2">
    <source>
        <dbReference type="ARBA" id="ARBA00023125"/>
    </source>
</evidence>
<dbReference type="SUPFAM" id="SSF48008">
    <property type="entry name" value="GntR ligand-binding domain-like"/>
    <property type="match status" value="1"/>
</dbReference>
<accession>A0A1S1NUQ6</accession>
<dbReference type="InterPro" id="IPR036388">
    <property type="entry name" value="WH-like_DNA-bd_sf"/>
</dbReference>
<dbReference type="AlphaFoldDB" id="A0A1S1NUQ6"/>
<name>A0A1S1NUQ6_9GAMM</name>
<dbReference type="InterPro" id="IPR036390">
    <property type="entry name" value="WH_DNA-bd_sf"/>
</dbReference>
<dbReference type="Pfam" id="PF07729">
    <property type="entry name" value="FCD"/>
    <property type="match status" value="1"/>
</dbReference>
<dbReference type="PANTHER" id="PTHR43537:SF6">
    <property type="entry name" value="HTH-TYPE TRANSCRIPTIONAL REPRESSOR RSPR"/>
    <property type="match status" value="1"/>
</dbReference>
<evidence type="ECO:0000256" key="1">
    <source>
        <dbReference type="ARBA" id="ARBA00023015"/>
    </source>
</evidence>
<dbReference type="InterPro" id="IPR011711">
    <property type="entry name" value="GntR_C"/>
</dbReference>
<dbReference type="PRINTS" id="PR00035">
    <property type="entry name" value="HTHGNTR"/>
</dbReference>
<reference evidence="4 5" key="1">
    <citation type="submission" date="2019-08" db="EMBL/GenBank/DDBJ databases">
        <title>Complete genome sequence of Kushneria sp. YCWA18, a halophilic phosphate-solubilizing bacterium isolated from Daqiao saltern in China.</title>
        <authorList>
            <person name="Du G.-X."/>
            <person name="Qu L.-Y."/>
        </authorList>
    </citation>
    <scope>NUCLEOTIDE SEQUENCE [LARGE SCALE GENOMIC DNA]</scope>
    <source>
        <strain evidence="4 5">YCWA18</strain>
    </source>
</reference>
<dbReference type="GO" id="GO:0043565">
    <property type="term" value="F:sequence-specific DNA binding"/>
    <property type="evidence" value="ECO:0007669"/>
    <property type="project" value="InterPro"/>
</dbReference>
<dbReference type="SMART" id="SM00345">
    <property type="entry name" value="HTH_GNTR"/>
    <property type="match status" value="1"/>
</dbReference>
<keyword evidence="1" id="KW-0805">Transcription regulation</keyword>
<dbReference type="KEGG" id="kuy:FY550_01730"/>
<dbReference type="PROSITE" id="PS50949">
    <property type="entry name" value="HTH_GNTR"/>
    <property type="match status" value="1"/>
</dbReference>
<keyword evidence="5" id="KW-1185">Reference proteome</keyword>
<dbReference type="OrthoDB" id="9799812at2"/>
<keyword evidence="2" id="KW-0238">DNA-binding</keyword>
<dbReference type="Gene3D" id="1.20.120.530">
    <property type="entry name" value="GntR ligand-binding domain-like"/>
    <property type="match status" value="1"/>
</dbReference>
<keyword evidence="3" id="KW-0804">Transcription</keyword>
<dbReference type="Gene3D" id="1.10.10.10">
    <property type="entry name" value="Winged helix-like DNA-binding domain superfamily/Winged helix DNA-binding domain"/>
    <property type="match status" value="1"/>
</dbReference>
<dbReference type="InterPro" id="IPR008920">
    <property type="entry name" value="TF_FadR/GntR_C"/>
</dbReference>
<dbReference type="SMART" id="SM00895">
    <property type="entry name" value="FCD"/>
    <property type="match status" value="1"/>
</dbReference>
<dbReference type="GO" id="GO:0003700">
    <property type="term" value="F:DNA-binding transcription factor activity"/>
    <property type="evidence" value="ECO:0007669"/>
    <property type="project" value="InterPro"/>
</dbReference>
<dbReference type="SUPFAM" id="SSF46785">
    <property type="entry name" value="Winged helix' DNA-binding domain"/>
    <property type="match status" value="1"/>
</dbReference>
<protein>
    <submittedName>
        <fullName evidence="4">GntR family transcriptional regulator</fullName>
    </submittedName>
</protein>
<evidence type="ECO:0000313" key="5">
    <source>
        <dbReference type="Proteomes" id="UP000322553"/>
    </source>
</evidence>
<dbReference type="PANTHER" id="PTHR43537">
    <property type="entry name" value="TRANSCRIPTIONAL REGULATOR, GNTR FAMILY"/>
    <property type="match status" value="1"/>
</dbReference>
<dbReference type="CDD" id="cd07377">
    <property type="entry name" value="WHTH_GntR"/>
    <property type="match status" value="1"/>
</dbReference>
<dbReference type="PRINTS" id="PR00033">
    <property type="entry name" value="HTHASNC"/>
</dbReference>
<dbReference type="InterPro" id="IPR000524">
    <property type="entry name" value="Tscrpt_reg_HTH_GntR"/>
</dbReference>
<dbReference type="Proteomes" id="UP000322553">
    <property type="component" value="Chromosome"/>
</dbReference>
<evidence type="ECO:0000256" key="3">
    <source>
        <dbReference type="ARBA" id="ARBA00023163"/>
    </source>
</evidence>
<gene>
    <name evidence="4" type="ORF">FY550_01730</name>
</gene>
<dbReference type="EMBL" id="CP043420">
    <property type="protein sequence ID" value="QEL09977.1"/>
    <property type="molecule type" value="Genomic_DNA"/>
</dbReference>